<name>J9GGA5_9ZZZZ</name>
<dbReference type="AlphaFoldDB" id="J9GGA5"/>
<comment type="caution">
    <text evidence="1">The sequence shown here is derived from an EMBL/GenBank/DDBJ whole genome shotgun (WGS) entry which is preliminary data.</text>
</comment>
<protein>
    <submittedName>
        <fullName evidence="1">Uncharacterized protein</fullName>
    </submittedName>
</protein>
<proteinExistence type="predicted"/>
<evidence type="ECO:0000313" key="1">
    <source>
        <dbReference type="EMBL" id="EJW98379.1"/>
    </source>
</evidence>
<feature type="non-terminal residue" evidence="1">
    <location>
        <position position="1"/>
    </location>
</feature>
<dbReference type="EMBL" id="AMCI01004296">
    <property type="protein sequence ID" value="EJW98379.1"/>
    <property type="molecule type" value="Genomic_DNA"/>
</dbReference>
<reference evidence="1" key="1">
    <citation type="journal article" date="2012" name="PLoS ONE">
        <title>Gene sets for utilization of primary and secondary nutrition supplies in the distal gut of endangered iberian lynx.</title>
        <authorList>
            <person name="Alcaide M."/>
            <person name="Messina E."/>
            <person name="Richter M."/>
            <person name="Bargiela R."/>
            <person name="Peplies J."/>
            <person name="Huws S.A."/>
            <person name="Newbold C.J."/>
            <person name="Golyshin P.N."/>
            <person name="Simon M.A."/>
            <person name="Lopez G."/>
            <person name="Yakimov M.M."/>
            <person name="Ferrer M."/>
        </authorList>
    </citation>
    <scope>NUCLEOTIDE SEQUENCE</scope>
</reference>
<gene>
    <name evidence="1" type="ORF">EVA_13515</name>
</gene>
<sequence length="30" mass="3685">IWSKDRWLALQEEMLPSYEKFAENLTPFLE</sequence>
<organism evidence="1">
    <name type="scientific">gut metagenome</name>
    <dbReference type="NCBI Taxonomy" id="749906"/>
    <lineage>
        <taxon>unclassified sequences</taxon>
        <taxon>metagenomes</taxon>
        <taxon>organismal metagenomes</taxon>
    </lineage>
</organism>
<accession>J9GGA5</accession>